<dbReference type="EMBL" id="SIPC01000003">
    <property type="protein sequence ID" value="TAX67823.1"/>
    <property type="molecule type" value="Genomic_DNA"/>
</dbReference>
<organism evidence="1 2">
    <name type="scientific">Rhizobium leguminosarum</name>
    <dbReference type="NCBI Taxonomy" id="384"/>
    <lineage>
        <taxon>Bacteria</taxon>
        <taxon>Pseudomonadati</taxon>
        <taxon>Pseudomonadota</taxon>
        <taxon>Alphaproteobacteria</taxon>
        <taxon>Hyphomicrobiales</taxon>
        <taxon>Rhizobiaceae</taxon>
        <taxon>Rhizobium/Agrobacterium group</taxon>
        <taxon>Rhizobium</taxon>
    </lineage>
</organism>
<name>A0A4Q8XZ68_RHILE</name>
<dbReference type="Proteomes" id="UP000293652">
    <property type="component" value="Unassembled WGS sequence"/>
</dbReference>
<evidence type="ECO:0000313" key="1">
    <source>
        <dbReference type="EMBL" id="TAX67823.1"/>
    </source>
</evidence>
<reference evidence="1 2" key="1">
    <citation type="submission" date="2019-02" db="EMBL/GenBank/DDBJ databases">
        <title>The genomic architecture of introgression among sibling species of bacteria.</title>
        <authorList>
            <person name="Cavassim M.I.A."/>
            <person name="Moeskjaer S."/>
            <person name="Moslemi C."/>
            <person name="Fields B."/>
            <person name="Bachmann A."/>
            <person name="Vilhjalmsson B."/>
            <person name="Schierup M.H."/>
            <person name="Young J.P.W."/>
            <person name="Andersen S.U."/>
        </authorList>
    </citation>
    <scope>NUCLEOTIDE SEQUENCE [LARGE SCALE GENOMIC DNA]</scope>
    <source>
        <strain evidence="1 2">SM145A</strain>
        <plasmid evidence="1">pSM145A_Rh02</plasmid>
    </source>
</reference>
<protein>
    <submittedName>
        <fullName evidence="1">Colicin</fullName>
    </submittedName>
</protein>
<gene>
    <name evidence="1" type="ORF">ELI03_27390</name>
</gene>
<comment type="caution">
    <text evidence="1">The sequence shown here is derived from an EMBL/GenBank/DDBJ whole genome shotgun (WGS) entry which is preliminary data.</text>
</comment>
<dbReference type="AlphaFoldDB" id="A0A4Q8XZ68"/>
<accession>A0A4Q8XZ68</accession>
<dbReference type="InterPro" id="IPR058702">
    <property type="entry name" value="MafI2-like"/>
</dbReference>
<evidence type="ECO:0000313" key="2">
    <source>
        <dbReference type="Proteomes" id="UP000293652"/>
    </source>
</evidence>
<sequence>MNKLPTWIILHIWQSLLGEIYPAIRAIAAEFVGKTLLIRYYLEREPTEFDVESVEVLSTNISASAGSELIERINVECFHATRPFKDLDALSGFVYCRREYDIDAPTNPLREK</sequence>
<keyword evidence="1" id="KW-0614">Plasmid</keyword>
<geneLocation type="plasmid" evidence="1">
    <name>pSM145A_Rh02</name>
</geneLocation>
<dbReference type="Pfam" id="PF26541">
    <property type="entry name" value="MafI2"/>
    <property type="match status" value="1"/>
</dbReference>
<proteinExistence type="predicted"/>
<dbReference type="RefSeq" id="WP_130671167.1">
    <property type="nucleotide sequence ID" value="NZ_SIOH01000001.1"/>
</dbReference>